<comment type="pathway">
    <text evidence="4">Quinol/quinone metabolism; 1,4-dihydroxy-2-naphthoate biosynthesis; 1,4-dihydroxy-2-naphthoate from chorismate: step 1/7.</text>
</comment>
<dbReference type="AlphaFoldDB" id="A0AAC8ZAE2"/>
<keyword evidence="4" id="KW-0460">Magnesium</keyword>
<dbReference type="RefSeq" id="WP_010944601.1">
    <property type="nucleotide sequence ID" value="NZ_CP011218.1"/>
</dbReference>
<dbReference type="NCBIfam" id="TIGR00543">
    <property type="entry name" value="isochor_syn"/>
    <property type="match status" value="1"/>
</dbReference>
<dbReference type="Proteomes" id="UP000060132">
    <property type="component" value="Chromosome"/>
</dbReference>
<dbReference type="PANTHER" id="PTHR42839:SF2">
    <property type="entry name" value="ISOCHORISMATE SYNTHASE ENTC"/>
    <property type="match status" value="1"/>
</dbReference>
<feature type="active site" description="Proton donor" evidence="4">
    <location>
        <position position="234"/>
    </location>
</feature>
<dbReference type="GO" id="GO:0008909">
    <property type="term" value="F:isochorismate synthase activity"/>
    <property type="evidence" value="ECO:0007669"/>
    <property type="project" value="UniProtKB-UniRule"/>
</dbReference>
<reference evidence="6 7" key="1">
    <citation type="journal article" date="2015" name="PLoS Negl. Trop. Dis.">
        <title>Haemophilus ducreyi Cutaneous Ulcer Strains Are Nearly Identical to Class I Genital Ulcer Strains.</title>
        <authorList>
            <person name="Gangaiah D."/>
            <person name="Webb K.M."/>
            <person name="Humphreys T.L."/>
            <person name="Fortney K.R."/>
            <person name="Toh E."/>
            <person name="Tai A."/>
            <person name="Katz S.S."/>
            <person name="Pillay A."/>
            <person name="Chen C.Y."/>
            <person name="Roberts S.A."/>
            <person name="Munson R.S.Jr."/>
            <person name="Spinola S.M."/>
        </authorList>
    </citation>
    <scope>NUCLEOTIDE SEQUENCE [LARGE SCALE GENOMIC DNA]</scope>
    <source>
        <strain evidence="7">CLU2</strain>
    </source>
</reference>
<comment type="pathway">
    <text evidence="4">Quinol/quinone metabolism; menaquinone biosynthesis.</text>
</comment>
<proteinExistence type="inferred from homology"/>
<comment type="cofactor">
    <cofactor evidence="4">
        <name>Mg(2+)</name>
        <dbReference type="ChEBI" id="CHEBI:18420"/>
    </cofactor>
</comment>
<keyword evidence="4" id="KW-0474">Menaquinone biosynthesis</keyword>
<sequence length="425" mass="48369">MLIFDQLKQQINNQLGKTTRNLSVIEYQASVDLPPENVALLSWLKAQHQYPHFFWQARDSDLTLATIGSVKIFSSLEEAQTFVDQTHLALVGGIQFEGNCHFLLPRLQLVKNNQRLTAYFYLLEQEISEKMAIFTQTFAEFTHLSQLTLPDNQLLAHQSACDFNHWQHNIEQAISAIQQQQFNKVVLANATTLTFQHPISPYDLLAASQQTNLGCYHFIWAENATHAFLGSSPERLYQRTGNFFKTEALAGTAAVTDNLIQTELNAEWLLTDPKNIYENQLVVDDISMNLADCITQINIYPAEIKRLHNVQHLRRKIRAKLIEKINDANCLARIHPTAAVAGLPRIPAKKFIAENENFTRHWYAGTLGYFHTDHAEFTVTLRSAKIDHNQLTLYAGAGIVAESQADSEWQEIERKSLALARLLKM</sequence>
<comment type="catalytic activity">
    <reaction evidence="1 4">
        <text>chorismate = isochorismate</text>
        <dbReference type="Rhea" id="RHEA:18985"/>
        <dbReference type="ChEBI" id="CHEBI:29748"/>
        <dbReference type="ChEBI" id="CHEBI:29780"/>
        <dbReference type="EC" id="5.4.4.2"/>
    </reaction>
</comment>
<dbReference type="InterPro" id="IPR015890">
    <property type="entry name" value="Chorismate_C"/>
</dbReference>
<evidence type="ECO:0000256" key="1">
    <source>
        <dbReference type="ARBA" id="ARBA00000799"/>
    </source>
</evidence>
<evidence type="ECO:0000256" key="4">
    <source>
        <dbReference type="HAMAP-Rule" id="MF_01935"/>
    </source>
</evidence>
<dbReference type="SUPFAM" id="SSF56322">
    <property type="entry name" value="ADC synthase"/>
    <property type="match status" value="1"/>
</dbReference>
<dbReference type="Gene3D" id="3.60.120.10">
    <property type="entry name" value="Anthranilate synthase"/>
    <property type="match status" value="1"/>
</dbReference>
<evidence type="ECO:0000313" key="7">
    <source>
        <dbReference type="Proteomes" id="UP000060132"/>
    </source>
</evidence>
<dbReference type="EC" id="5.4.4.2" evidence="4"/>
<organism evidence="6 7">
    <name type="scientific">Haemophilus ducreyi</name>
    <dbReference type="NCBI Taxonomy" id="730"/>
    <lineage>
        <taxon>Bacteria</taxon>
        <taxon>Pseudomonadati</taxon>
        <taxon>Pseudomonadota</taxon>
        <taxon>Gammaproteobacteria</taxon>
        <taxon>Pasteurellales</taxon>
        <taxon>Pasteurellaceae</taxon>
        <taxon>Haemophilus</taxon>
    </lineage>
</organism>
<name>A0AAC8ZAE2_HAEDC</name>
<keyword evidence="3 4" id="KW-0413">Isomerase</keyword>
<dbReference type="OMA" id="YPQFYLH"/>
<evidence type="ECO:0000259" key="5">
    <source>
        <dbReference type="Pfam" id="PF00425"/>
    </source>
</evidence>
<gene>
    <name evidence="4" type="primary">menF</name>
    <name evidence="6" type="ORF">RZ57_02430</name>
</gene>
<feature type="binding site" evidence="4">
    <location>
        <position position="278"/>
    </location>
    <ligand>
        <name>Mg(2+)</name>
        <dbReference type="ChEBI" id="CHEBI:18420"/>
    </ligand>
</feature>
<dbReference type="HAMAP" id="MF_01935">
    <property type="entry name" value="MenF"/>
    <property type="match status" value="1"/>
</dbReference>
<dbReference type="GO" id="GO:0000287">
    <property type="term" value="F:magnesium ion binding"/>
    <property type="evidence" value="ECO:0007669"/>
    <property type="project" value="UniProtKB-UniRule"/>
</dbReference>
<evidence type="ECO:0000313" key="6">
    <source>
        <dbReference type="EMBL" id="AKO32068.1"/>
    </source>
</evidence>
<evidence type="ECO:0000256" key="3">
    <source>
        <dbReference type="ARBA" id="ARBA00023235"/>
    </source>
</evidence>
<feature type="active site" description="Proton acceptor" evidence="4">
    <location>
        <position position="184"/>
    </location>
</feature>
<evidence type="ECO:0000256" key="2">
    <source>
        <dbReference type="ARBA" id="ARBA00005297"/>
    </source>
</evidence>
<dbReference type="InterPro" id="IPR005801">
    <property type="entry name" value="ADC_synthase"/>
</dbReference>
<keyword evidence="4" id="KW-0479">Metal-binding</keyword>
<dbReference type="EMBL" id="CP011219">
    <property type="protein sequence ID" value="AKO32068.1"/>
    <property type="molecule type" value="Genomic_DNA"/>
</dbReference>
<accession>A0AAC8ZAE2</accession>
<feature type="binding site" evidence="4">
    <location>
        <position position="411"/>
    </location>
    <ligand>
        <name>Mg(2+)</name>
        <dbReference type="ChEBI" id="CHEBI:18420"/>
    </ligand>
</feature>
<dbReference type="GO" id="GO:0009234">
    <property type="term" value="P:menaquinone biosynthetic process"/>
    <property type="evidence" value="ECO:0007669"/>
    <property type="project" value="UniProtKB-UniRule"/>
</dbReference>
<protein>
    <recommendedName>
        <fullName evidence="4">Isochorismate synthase MenF</fullName>
        <ecNumber evidence="4">5.4.4.2</ecNumber>
    </recommendedName>
    <alternativeName>
        <fullName evidence="4">Isochorismate mutase</fullName>
    </alternativeName>
</protein>
<comment type="similarity">
    <text evidence="2 4">Belongs to the isochorismate synthase family.</text>
</comment>
<dbReference type="InterPro" id="IPR034681">
    <property type="entry name" value="MenF"/>
</dbReference>
<dbReference type="Pfam" id="PF00425">
    <property type="entry name" value="Chorismate_bind"/>
    <property type="match status" value="1"/>
</dbReference>
<dbReference type="InterPro" id="IPR004561">
    <property type="entry name" value="IsoChor_synthase"/>
</dbReference>
<dbReference type="PANTHER" id="PTHR42839">
    <property type="entry name" value="ISOCHORISMATE SYNTHASE ENTC"/>
    <property type="match status" value="1"/>
</dbReference>
<comment type="function">
    <text evidence="4">Catalyzes the conversion of chorismate to isochorismate.</text>
</comment>
<feature type="domain" description="Chorismate-utilising enzyme C-terminal" evidence="5">
    <location>
        <begin position="163"/>
        <end position="415"/>
    </location>
</feature>